<evidence type="ECO:0000256" key="3">
    <source>
        <dbReference type="ARBA" id="ARBA00022692"/>
    </source>
</evidence>
<name>A0A370XC25_9GAMM</name>
<proteinExistence type="predicted"/>
<feature type="transmembrane region" description="Helical" evidence="6">
    <location>
        <begin position="158"/>
        <end position="184"/>
    </location>
</feature>
<dbReference type="AlphaFoldDB" id="A0A370XC25"/>
<dbReference type="Proteomes" id="UP000255334">
    <property type="component" value="Unassembled WGS sequence"/>
</dbReference>
<feature type="domain" description="MASE1" evidence="7">
    <location>
        <begin position="7"/>
        <end position="298"/>
    </location>
</feature>
<dbReference type="InterPro" id="IPR007895">
    <property type="entry name" value="MASE1"/>
</dbReference>
<feature type="transmembrane region" description="Helical" evidence="6">
    <location>
        <begin position="34"/>
        <end position="53"/>
    </location>
</feature>
<protein>
    <recommendedName>
        <fullName evidence="7">MASE1 domain-containing protein</fullName>
    </recommendedName>
</protein>
<keyword evidence="9" id="KW-1185">Reference proteome</keyword>
<keyword evidence="5 6" id="KW-0472">Membrane</keyword>
<sequence>MQGRGQATGMARFVAIAASYCAALILFRHVSLPNWFVLTGFHLAVLLLVPYRYWPALMAGDTARLAYISATCYEQFGLLWALVNLVPSIAYYAPLVWLFRERWGLGPTRRTTNVPGLVLCALLTSLVAMGVIIGQILITPKPPGYVLHYGELIARLTLGNFLGALTIAPIALVGAQVARAAGWAHAGSLTARIGRIGRALADSRLTYDAVLMGGPLLLFLVAVGLRYEHARSLVQMAMFFVVVWLALRHGWRGAAVGGTMASIAIAVLMPDTVDHGTLQAQALLAMAITTMLLVGARIAALDGRAAQEQQDLRQALALAQRNAHMGEAHLRSTALALTQINDSVHRAFALLLGRLRHLQPAVDEAGYRRHVAGTQEQIYLLSDSLHPVALRERGLPNALREGPIARMLAEAGAVYWADTRGPVSALAPALHAALYRIVGEIIAARCATESFSDFHVRVRCGRGRAHGGRLWAVVQVDARRHPVRAHHVRFDDLNPRLRQAVSGVGPQAISDRAATFEGWVRERPIREGVRISALLINPGTPGVMAPDVSVRRATGL</sequence>
<accession>A0A370XC25</accession>
<evidence type="ECO:0000256" key="5">
    <source>
        <dbReference type="ARBA" id="ARBA00023136"/>
    </source>
</evidence>
<comment type="caution">
    <text evidence="8">The sequence shown here is derived from an EMBL/GenBank/DDBJ whole genome shotgun (WGS) entry which is preliminary data.</text>
</comment>
<organism evidence="8 9">
    <name type="scientific">Dyella psychrodurans</name>
    <dbReference type="NCBI Taxonomy" id="1927960"/>
    <lineage>
        <taxon>Bacteria</taxon>
        <taxon>Pseudomonadati</taxon>
        <taxon>Pseudomonadota</taxon>
        <taxon>Gammaproteobacteria</taxon>
        <taxon>Lysobacterales</taxon>
        <taxon>Rhodanobacteraceae</taxon>
        <taxon>Dyella</taxon>
    </lineage>
</organism>
<evidence type="ECO:0000259" key="7">
    <source>
        <dbReference type="Pfam" id="PF05231"/>
    </source>
</evidence>
<evidence type="ECO:0000313" key="8">
    <source>
        <dbReference type="EMBL" id="RDS85852.1"/>
    </source>
</evidence>
<dbReference type="Pfam" id="PF05231">
    <property type="entry name" value="MASE1"/>
    <property type="match status" value="1"/>
</dbReference>
<evidence type="ECO:0000256" key="2">
    <source>
        <dbReference type="ARBA" id="ARBA00022475"/>
    </source>
</evidence>
<dbReference type="GO" id="GO:0005886">
    <property type="term" value="C:plasma membrane"/>
    <property type="evidence" value="ECO:0007669"/>
    <property type="project" value="UniProtKB-SubCell"/>
</dbReference>
<evidence type="ECO:0000256" key="4">
    <source>
        <dbReference type="ARBA" id="ARBA00022989"/>
    </source>
</evidence>
<evidence type="ECO:0000256" key="1">
    <source>
        <dbReference type="ARBA" id="ARBA00004651"/>
    </source>
</evidence>
<evidence type="ECO:0000313" key="9">
    <source>
        <dbReference type="Proteomes" id="UP000255334"/>
    </source>
</evidence>
<feature type="transmembrane region" description="Helical" evidence="6">
    <location>
        <begin position="254"/>
        <end position="270"/>
    </location>
</feature>
<reference evidence="8 9" key="1">
    <citation type="submission" date="2018-07" db="EMBL/GenBank/DDBJ databases">
        <title>Dyella monticola sp. nov. and Dyella psychrodurans sp. nov. isolated from monsoon evergreen broad-leaved forest soil of Dinghu Mountain, China.</title>
        <authorList>
            <person name="Gao Z."/>
            <person name="Qiu L."/>
        </authorList>
    </citation>
    <scope>NUCLEOTIDE SEQUENCE [LARGE SCALE GENOMIC DNA]</scope>
    <source>
        <strain evidence="8 9">4MSK11</strain>
    </source>
</reference>
<comment type="subcellular location">
    <subcellularLocation>
        <location evidence="1">Cell membrane</location>
        <topology evidence="1">Multi-pass membrane protein</topology>
    </subcellularLocation>
</comment>
<keyword evidence="2" id="KW-1003">Cell membrane</keyword>
<feature type="transmembrane region" description="Helical" evidence="6">
    <location>
        <begin position="73"/>
        <end position="93"/>
    </location>
</feature>
<gene>
    <name evidence="8" type="ORF">DWU99_00835</name>
</gene>
<keyword evidence="3 6" id="KW-0812">Transmembrane</keyword>
<feature type="transmembrane region" description="Helical" evidence="6">
    <location>
        <begin position="205"/>
        <end position="223"/>
    </location>
</feature>
<feature type="transmembrane region" description="Helical" evidence="6">
    <location>
        <begin position="6"/>
        <end position="27"/>
    </location>
</feature>
<dbReference type="EMBL" id="QRBF01000001">
    <property type="protein sequence ID" value="RDS85852.1"/>
    <property type="molecule type" value="Genomic_DNA"/>
</dbReference>
<feature type="transmembrane region" description="Helical" evidence="6">
    <location>
        <begin position="114"/>
        <end position="138"/>
    </location>
</feature>
<evidence type="ECO:0000256" key="6">
    <source>
        <dbReference type="SAM" id="Phobius"/>
    </source>
</evidence>
<keyword evidence="4 6" id="KW-1133">Transmembrane helix</keyword>
<feature type="transmembrane region" description="Helical" evidence="6">
    <location>
        <begin position="282"/>
        <end position="300"/>
    </location>
</feature>